<protein>
    <submittedName>
        <fullName evidence="1">Uncharacterized protein</fullName>
    </submittedName>
</protein>
<dbReference type="AlphaFoldDB" id="A0A1I5EZM8"/>
<dbReference type="RefSeq" id="WP_244287037.1">
    <property type="nucleotide sequence ID" value="NZ_FOWC01000001.1"/>
</dbReference>
<proteinExistence type="predicted"/>
<evidence type="ECO:0000313" key="1">
    <source>
        <dbReference type="EMBL" id="SFO16978.1"/>
    </source>
</evidence>
<evidence type="ECO:0000313" key="2">
    <source>
        <dbReference type="Proteomes" id="UP000199137"/>
    </source>
</evidence>
<sequence>MDLAERLDGIRVRVHAPGTEIEAELRRRTDITVSFGESVYEFIDESALENALASIARLLWAGWQRQYRAAIDETDLNIDADDLRDSNFFADRAQVEAIGKSSDERITISAIGMENFSVHVKPGTMRDVPEEQFAAGASEAAAKLIQDFQSQVDELKKRYYE</sequence>
<dbReference type="STRING" id="112413.SAMN05421854_101877"/>
<accession>A0A1I5EZM8</accession>
<gene>
    <name evidence="1" type="ORF">SAMN05421854_101877</name>
</gene>
<dbReference type="Proteomes" id="UP000199137">
    <property type="component" value="Unassembled WGS sequence"/>
</dbReference>
<organism evidence="1 2">
    <name type="scientific">Amycolatopsis rubida</name>
    <dbReference type="NCBI Taxonomy" id="112413"/>
    <lineage>
        <taxon>Bacteria</taxon>
        <taxon>Bacillati</taxon>
        <taxon>Actinomycetota</taxon>
        <taxon>Actinomycetes</taxon>
        <taxon>Pseudonocardiales</taxon>
        <taxon>Pseudonocardiaceae</taxon>
        <taxon>Amycolatopsis</taxon>
    </lineage>
</organism>
<dbReference type="EMBL" id="FOWC01000001">
    <property type="protein sequence ID" value="SFO16978.1"/>
    <property type="molecule type" value="Genomic_DNA"/>
</dbReference>
<reference evidence="1 2" key="1">
    <citation type="submission" date="2016-10" db="EMBL/GenBank/DDBJ databases">
        <authorList>
            <person name="de Groot N.N."/>
        </authorList>
    </citation>
    <scope>NUCLEOTIDE SEQUENCE [LARGE SCALE GENOMIC DNA]</scope>
    <source>
        <strain evidence="1 2">DSM 44637</strain>
    </source>
</reference>
<name>A0A1I5EZM8_9PSEU</name>